<dbReference type="OrthoDB" id="5357513at2759"/>
<dbReference type="InterPro" id="IPR023210">
    <property type="entry name" value="NADP_OxRdtase_dom"/>
</dbReference>
<dbReference type="Proteomes" id="UP000326924">
    <property type="component" value="Unassembled WGS sequence"/>
</dbReference>
<dbReference type="CDD" id="cd19071">
    <property type="entry name" value="AKR_AKR1-5-like"/>
    <property type="match status" value="1"/>
</dbReference>
<dbReference type="InterPro" id="IPR020471">
    <property type="entry name" value="AKR"/>
</dbReference>
<gene>
    <name evidence="3" type="ORF">FN846DRAFT_45147</name>
</gene>
<feature type="domain" description="NADP-dependent oxidoreductase" evidence="2">
    <location>
        <begin position="42"/>
        <end position="219"/>
    </location>
</feature>
<dbReference type="InterPro" id="IPR036812">
    <property type="entry name" value="NAD(P)_OxRdtase_dom_sf"/>
</dbReference>
<proteinExistence type="predicted"/>
<dbReference type="AlphaFoldDB" id="A0A5J5EU60"/>
<keyword evidence="4" id="KW-1185">Reference proteome</keyword>
<dbReference type="GO" id="GO:0016491">
    <property type="term" value="F:oxidoreductase activity"/>
    <property type="evidence" value="ECO:0007669"/>
    <property type="project" value="UniProtKB-KW"/>
</dbReference>
<dbReference type="Pfam" id="PF00248">
    <property type="entry name" value="Aldo_ket_red"/>
    <property type="match status" value="1"/>
</dbReference>
<dbReference type="InParanoid" id="A0A5J5EU60"/>
<organism evidence="3 4">
    <name type="scientific">Sphaerosporella brunnea</name>
    <dbReference type="NCBI Taxonomy" id="1250544"/>
    <lineage>
        <taxon>Eukaryota</taxon>
        <taxon>Fungi</taxon>
        <taxon>Dikarya</taxon>
        <taxon>Ascomycota</taxon>
        <taxon>Pezizomycotina</taxon>
        <taxon>Pezizomycetes</taxon>
        <taxon>Pezizales</taxon>
        <taxon>Pyronemataceae</taxon>
        <taxon>Sphaerosporella</taxon>
    </lineage>
</organism>
<sequence>MLRRLLLQQHRKMSSSSSSSTQPHLTLPSGAAHPYLLYGTAWKNEQTTALVLEALNAGFRGIDTACQPRHYREDLVGAALKQCSIPREQLYIQTKFTAVDGQDAATCPYPTRAPIETQVEASVGTSLRNLGLGGPGGYIDTVLLHSPLESKSATLRAWRVLEGSVDSGVIRHLGISNVTIPELTELYAAADVKPAVVQNRFYPGNHWDHLVRDWCRDHAMVWQSFWTLTGNPALLKSNPVEAVAEKVLGDPGKREEALYLLVMALGRGWKGGGGVAILDGTTRVEAMREDLKLPEKLGLVTDEMLADFKRLIGEPEH</sequence>
<evidence type="ECO:0000313" key="4">
    <source>
        <dbReference type="Proteomes" id="UP000326924"/>
    </source>
</evidence>
<comment type="caution">
    <text evidence="3">The sequence shown here is derived from an EMBL/GenBank/DDBJ whole genome shotgun (WGS) entry which is preliminary data.</text>
</comment>
<dbReference type="PANTHER" id="PTHR43827:SF8">
    <property type="entry name" value="ALDO_KETO REDUCTASE FAMILY PROTEIN"/>
    <property type="match status" value="1"/>
</dbReference>
<reference evidence="3 4" key="1">
    <citation type="submission" date="2019-09" db="EMBL/GenBank/DDBJ databases">
        <title>Draft genome of the ectomycorrhizal ascomycete Sphaerosporella brunnea.</title>
        <authorList>
            <consortium name="DOE Joint Genome Institute"/>
            <person name="Benucci G.M."/>
            <person name="Marozzi G."/>
            <person name="Antonielli L."/>
            <person name="Sanchez S."/>
            <person name="Marco P."/>
            <person name="Wang X."/>
            <person name="Falini L.B."/>
            <person name="Barry K."/>
            <person name="Haridas S."/>
            <person name="Lipzen A."/>
            <person name="Labutti K."/>
            <person name="Grigoriev I.V."/>
            <person name="Murat C."/>
            <person name="Martin F."/>
            <person name="Albertini E."/>
            <person name="Donnini D."/>
            <person name="Bonito G."/>
        </authorList>
    </citation>
    <scope>NUCLEOTIDE SEQUENCE [LARGE SCALE GENOMIC DNA]</scope>
    <source>
        <strain evidence="3 4">Sb_GMNB300</strain>
    </source>
</reference>
<keyword evidence="1" id="KW-0560">Oxidoreductase</keyword>
<protein>
    <submittedName>
        <fullName evidence="3">NADP-dependent oxidoreductase domain-containing protein</fullName>
    </submittedName>
</protein>
<dbReference type="PANTHER" id="PTHR43827">
    <property type="entry name" value="2,5-DIKETO-D-GLUCONIC ACID REDUCTASE"/>
    <property type="match status" value="1"/>
</dbReference>
<accession>A0A5J5EU60</accession>
<dbReference type="Gene3D" id="3.20.20.100">
    <property type="entry name" value="NADP-dependent oxidoreductase domain"/>
    <property type="match status" value="1"/>
</dbReference>
<name>A0A5J5EU60_9PEZI</name>
<evidence type="ECO:0000256" key="1">
    <source>
        <dbReference type="ARBA" id="ARBA00023002"/>
    </source>
</evidence>
<evidence type="ECO:0000313" key="3">
    <source>
        <dbReference type="EMBL" id="KAA8904184.1"/>
    </source>
</evidence>
<evidence type="ECO:0000259" key="2">
    <source>
        <dbReference type="Pfam" id="PF00248"/>
    </source>
</evidence>
<dbReference type="SUPFAM" id="SSF51430">
    <property type="entry name" value="NAD(P)-linked oxidoreductase"/>
    <property type="match status" value="1"/>
</dbReference>
<dbReference type="EMBL" id="VXIS01000112">
    <property type="protein sequence ID" value="KAA8904184.1"/>
    <property type="molecule type" value="Genomic_DNA"/>
</dbReference>